<name>A0A1N7I158_9FLAO</name>
<dbReference type="InterPro" id="IPR029058">
    <property type="entry name" value="AB_hydrolase_fold"/>
</dbReference>
<dbReference type="PANTHER" id="PTHR43798">
    <property type="entry name" value="MONOACYLGLYCEROL LIPASE"/>
    <property type="match status" value="1"/>
</dbReference>
<evidence type="ECO:0000259" key="4">
    <source>
        <dbReference type="Pfam" id="PF00561"/>
    </source>
</evidence>
<sequence length="304" mass="34748">MKPFLSFCFVLMFISFNAQKIYSKAYGNPKDAPLIFIHGGPSGNATLFEGTTAQKLADKGFYVIVYDRRGEGRSKDENASMTFKESFNDLNQIYAAYGIKKANILAHSFGGIIGTLFTRQFPEKVSSLTLAGALFTQQETYDHILKQAKEKFRNDASKLNEIHEIEKLSKNSAAYRKRSYETASEMSFFSMPSPTPESKQLRKEYEDSEFYTTNFRNAESPLKFYKNEPQNNLDNTSVLKEIKKRGIPIFAVYGKDDGIFSTKQLNDMKNIAGKNHFKLIDNCSHYLFVDQQDEFLQFISLNLK</sequence>
<dbReference type="EMBL" id="FTNY01000001">
    <property type="protein sequence ID" value="SIS30771.1"/>
    <property type="molecule type" value="Genomic_DNA"/>
</dbReference>
<dbReference type="PRINTS" id="PR00793">
    <property type="entry name" value="PROAMNOPTASE"/>
</dbReference>
<dbReference type="InterPro" id="IPR002410">
    <property type="entry name" value="Peptidase_S33"/>
</dbReference>
<dbReference type="InterPro" id="IPR050266">
    <property type="entry name" value="AB_hydrolase_sf"/>
</dbReference>
<dbReference type="Gene3D" id="3.40.50.1820">
    <property type="entry name" value="alpha/beta hydrolase"/>
    <property type="match status" value="1"/>
</dbReference>
<dbReference type="Pfam" id="PF00561">
    <property type="entry name" value="Abhydrolase_1"/>
    <property type="match status" value="1"/>
</dbReference>
<feature type="chain" id="PRO_5012184826" evidence="3">
    <location>
        <begin position="21"/>
        <end position="304"/>
    </location>
</feature>
<dbReference type="PANTHER" id="PTHR43798:SF33">
    <property type="entry name" value="HYDROLASE, PUTATIVE (AFU_ORTHOLOGUE AFUA_2G14860)-RELATED"/>
    <property type="match status" value="1"/>
</dbReference>
<keyword evidence="6" id="KW-1185">Reference proteome</keyword>
<evidence type="ECO:0000256" key="1">
    <source>
        <dbReference type="ARBA" id="ARBA00010088"/>
    </source>
</evidence>
<dbReference type="RefSeq" id="WP_076505182.1">
    <property type="nucleotide sequence ID" value="NZ_FTNY01000001.1"/>
</dbReference>
<protein>
    <submittedName>
        <fullName evidence="5">Proline iminopeptidase</fullName>
    </submittedName>
</protein>
<organism evidence="5 6">
    <name type="scientific">Chryseobacterium shigense</name>
    <dbReference type="NCBI Taxonomy" id="297244"/>
    <lineage>
        <taxon>Bacteria</taxon>
        <taxon>Pseudomonadati</taxon>
        <taxon>Bacteroidota</taxon>
        <taxon>Flavobacteriia</taxon>
        <taxon>Flavobacteriales</taxon>
        <taxon>Weeksellaceae</taxon>
        <taxon>Chryseobacterium group</taxon>
        <taxon>Chryseobacterium</taxon>
    </lineage>
</organism>
<dbReference type="InterPro" id="IPR000073">
    <property type="entry name" value="AB_hydrolase_1"/>
</dbReference>
<keyword evidence="2" id="KW-0378">Hydrolase</keyword>
<gene>
    <name evidence="5" type="ORF">SAMN05421639_1011016</name>
</gene>
<proteinExistence type="inferred from homology"/>
<dbReference type="GO" id="GO:0006508">
    <property type="term" value="P:proteolysis"/>
    <property type="evidence" value="ECO:0007669"/>
    <property type="project" value="InterPro"/>
</dbReference>
<evidence type="ECO:0000256" key="3">
    <source>
        <dbReference type="SAM" id="SignalP"/>
    </source>
</evidence>
<dbReference type="GO" id="GO:0016020">
    <property type="term" value="C:membrane"/>
    <property type="evidence" value="ECO:0007669"/>
    <property type="project" value="TreeGrafter"/>
</dbReference>
<dbReference type="Proteomes" id="UP000186373">
    <property type="component" value="Unassembled WGS sequence"/>
</dbReference>
<accession>A0A1N7I158</accession>
<feature type="signal peptide" evidence="3">
    <location>
        <begin position="1"/>
        <end position="20"/>
    </location>
</feature>
<reference evidence="6" key="1">
    <citation type="submission" date="2017-01" db="EMBL/GenBank/DDBJ databases">
        <authorList>
            <person name="Varghese N."/>
            <person name="Submissions S."/>
        </authorList>
    </citation>
    <scope>NUCLEOTIDE SEQUENCE [LARGE SCALE GENOMIC DNA]</scope>
    <source>
        <strain evidence="6">DSM 17126</strain>
    </source>
</reference>
<evidence type="ECO:0000313" key="5">
    <source>
        <dbReference type="EMBL" id="SIS30771.1"/>
    </source>
</evidence>
<evidence type="ECO:0000256" key="2">
    <source>
        <dbReference type="ARBA" id="ARBA00022801"/>
    </source>
</evidence>
<feature type="domain" description="AB hydrolase-1" evidence="4">
    <location>
        <begin position="33"/>
        <end position="290"/>
    </location>
</feature>
<dbReference type="GO" id="GO:0046464">
    <property type="term" value="P:acylglycerol catabolic process"/>
    <property type="evidence" value="ECO:0007669"/>
    <property type="project" value="TreeGrafter"/>
</dbReference>
<dbReference type="GO" id="GO:0047372">
    <property type="term" value="F:monoacylglycerol lipase activity"/>
    <property type="evidence" value="ECO:0007669"/>
    <property type="project" value="TreeGrafter"/>
</dbReference>
<comment type="similarity">
    <text evidence="1">Belongs to the peptidase S33 family.</text>
</comment>
<dbReference type="AlphaFoldDB" id="A0A1N7I158"/>
<dbReference type="SUPFAM" id="SSF53474">
    <property type="entry name" value="alpha/beta-Hydrolases"/>
    <property type="match status" value="1"/>
</dbReference>
<dbReference type="GO" id="GO:0008233">
    <property type="term" value="F:peptidase activity"/>
    <property type="evidence" value="ECO:0007669"/>
    <property type="project" value="InterPro"/>
</dbReference>
<keyword evidence="3" id="KW-0732">Signal</keyword>
<evidence type="ECO:0000313" key="6">
    <source>
        <dbReference type="Proteomes" id="UP000186373"/>
    </source>
</evidence>